<evidence type="ECO:0000313" key="2">
    <source>
        <dbReference type="EMBL" id="BAC40847.1"/>
    </source>
</evidence>
<reference evidence="2" key="3">
    <citation type="journal article" date="2000" name="Genome Res.">
        <title>RIKEN integrated sequence analysis (RISA) system--384-format sequencing pipeline with 384 multicapillary sequencer.</title>
        <authorList>
            <person name="Shibata K."/>
            <person name="Itoh M."/>
            <person name="Aizawa K."/>
            <person name="Nagaoka S."/>
            <person name="Sasaki N."/>
            <person name="Carninci P."/>
            <person name="Konno H."/>
            <person name="Akiyama J."/>
            <person name="Nishi K."/>
            <person name="Kitsunai T."/>
            <person name="Tashiro H."/>
            <person name="Itoh M."/>
            <person name="Sumi N."/>
            <person name="Ishii Y."/>
            <person name="Nakamura S."/>
            <person name="Hazama M."/>
            <person name="Nishine T."/>
            <person name="Harada A."/>
            <person name="Yamamoto R."/>
            <person name="Matsumoto H."/>
            <person name="Sakaguchi S."/>
            <person name="Ikegami T."/>
            <person name="Kashiwagi K."/>
            <person name="Fujiwake S."/>
            <person name="Inoue K."/>
            <person name="Togawa Y."/>
            <person name="Izawa M."/>
            <person name="Ohara E."/>
            <person name="Watahiki M."/>
            <person name="Yoneda Y."/>
            <person name="Ishikawa T."/>
            <person name="Ozawa K."/>
            <person name="Tanaka T."/>
            <person name="Matsuura S."/>
            <person name="Kawai J."/>
            <person name="Okazaki Y."/>
            <person name="Muramatsu M."/>
            <person name="Inoue Y."/>
            <person name="Kira A."/>
            <person name="Hayashizaki Y."/>
        </authorList>
    </citation>
    <scope>NUCLEOTIDE SEQUENCE</scope>
    <source>
        <strain evidence="2">C57BL/6J</strain>
    </source>
</reference>
<dbReference type="UCSC" id="uc008uxn.2">
    <property type="organism name" value="mouse"/>
</dbReference>
<reference evidence="2" key="1">
    <citation type="journal article" date="1999" name="Methods Enzymol.">
        <title>High-efficiency full-length cDNA cloning.</title>
        <authorList>
            <person name="Carninci P."/>
            <person name="Hayashizaki Y."/>
        </authorList>
    </citation>
    <scope>NUCLEOTIDE SEQUENCE</scope>
    <source>
        <strain evidence="2">C57BL/6J</strain>
    </source>
</reference>
<evidence type="ECO:0000256" key="1">
    <source>
        <dbReference type="SAM" id="MobiDB-lite"/>
    </source>
</evidence>
<reference evidence="2" key="4">
    <citation type="journal article" date="2001" name="Nature">
        <title>Functional annotation of a full-length mouse cDNA collection.</title>
        <authorList>
            <consortium name="The RIKEN Genome Exploration Research Group Phase II Team and the FANTOM Consortium"/>
        </authorList>
    </citation>
    <scope>NUCLEOTIDE SEQUENCE</scope>
    <source>
        <strain evidence="2">C57BL/6J</strain>
    </source>
</reference>
<reference evidence="2" key="2">
    <citation type="journal article" date="2000" name="Genome Res.">
        <title>Normalization and subtraction of cap-trapper-selected cDNAs to prepare full-length cDNA libraries for rapid discovery of new genes.</title>
        <authorList>
            <person name="Carninci P."/>
            <person name="Shibata Y."/>
            <person name="Hayatsu N."/>
            <person name="Sugahara Y."/>
            <person name="Shibata K."/>
            <person name="Itoh M."/>
            <person name="Konno H."/>
            <person name="Okazaki Y."/>
            <person name="Muramatsu M."/>
            <person name="Hayashizaki Y."/>
        </authorList>
    </citation>
    <scope>NUCLEOTIDE SEQUENCE</scope>
    <source>
        <strain evidence="2">C57BL/6J</strain>
    </source>
</reference>
<protein>
    <recommendedName>
        <fullName evidence="4">Eukaryotic translation initiation factor 3 subunit I</fullName>
    </recommendedName>
</protein>
<accession>Q8BTM6</accession>
<dbReference type="AGR" id="MGI:1860763"/>
<dbReference type="AlphaFoldDB" id="Q8BTM6"/>
<dbReference type="EMBL" id="AK089340">
    <property type="protein sequence ID" value="BAC40847.1"/>
    <property type="molecule type" value="mRNA"/>
</dbReference>
<gene>
    <name evidence="3" type="primary">Eif3i</name>
    <name evidence="3" type="synonym">Eif3s2</name>
</gene>
<organism evidence="2">
    <name type="scientific">Mus musculus</name>
    <name type="common">Mouse</name>
    <dbReference type="NCBI Taxonomy" id="10090"/>
    <lineage>
        <taxon>Eukaryota</taxon>
        <taxon>Metazoa</taxon>
        <taxon>Chordata</taxon>
        <taxon>Craniata</taxon>
        <taxon>Vertebrata</taxon>
        <taxon>Euteleostomi</taxon>
        <taxon>Mammalia</taxon>
        <taxon>Eutheria</taxon>
        <taxon>Euarchontoglires</taxon>
        <taxon>Glires</taxon>
        <taxon>Rodentia</taxon>
        <taxon>Myomorpha</taxon>
        <taxon>Muroidea</taxon>
        <taxon>Muridae</taxon>
        <taxon>Murinae</taxon>
        <taxon>Mus</taxon>
        <taxon>Mus</taxon>
    </lineage>
</organism>
<evidence type="ECO:0000313" key="3">
    <source>
        <dbReference type="MGI" id="MGI:1860763"/>
    </source>
</evidence>
<reference evidence="2" key="7">
    <citation type="journal article" date="2005" name="Science">
        <title>The Transcriptional Landscape of the Mammalian Genome.</title>
        <authorList>
            <consortium name="The FANTOM Consortium"/>
            <consortium name="Riken Genome Exploration Research Group and Genome Science Group (Genome Network Project Core Group)"/>
        </authorList>
    </citation>
    <scope>NUCLEOTIDE SEQUENCE</scope>
    <source>
        <strain evidence="2">C57BL/6J</strain>
    </source>
</reference>
<reference evidence="2" key="6">
    <citation type="submission" date="2002-04" db="EMBL/GenBank/DDBJ databases">
        <authorList>
            <person name="Adachi J."/>
            <person name="Aizawa K."/>
            <person name="Akimura T."/>
            <person name="Arakawa T."/>
            <person name="Bono H."/>
            <person name="Carninci P."/>
            <person name="Fukuda S."/>
            <person name="Furuno M."/>
            <person name="Hanagaki T."/>
            <person name="Hara A."/>
            <person name="Hashizume W."/>
            <person name="Hayashida K."/>
            <person name="Hayatsu N."/>
            <person name="Hiramoto K."/>
            <person name="Hiraoka T."/>
            <person name="Hirozane T."/>
            <person name="Hori F."/>
            <person name="Imotani K."/>
            <person name="Ishii Y."/>
            <person name="Itoh M."/>
            <person name="Kagawa I."/>
            <person name="Kasukawa T."/>
            <person name="Katoh H."/>
            <person name="Kawai J."/>
            <person name="Kojima Y."/>
            <person name="Kondo S."/>
            <person name="Konno H."/>
            <person name="Kouda M."/>
            <person name="Koya S."/>
            <person name="Kurihara C."/>
            <person name="Matsuyama T."/>
            <person name="Miyazaki A."/>
            <person name="Murata M."/>
            <person name="Nakamura M."/>
            <person name="Nishi K."/>
            <person name="Nomura K."/>
            <person name="Numazaki R."/>
            <person name="Ohno M."/>
            <person name="Ohsato N."/>
            <person name="Okazaki Y."/>
            <person name="Saito R."/>
            <person name="Saitoh H."/>
            <person name="Sakai C."/>
            <person name="Sakai K."/>
            <person name="Sakazume N."/>
            <person name="Sano H."/>
            <person name="Sasaki D."/>
            <person name="Shibata K."/>
            <person name="Shinagawa A."/>
            <person name="Shiraki T."/>
            <person name="Sogabe Y."/>
            <person name="Tagami M."/>
            <person name="Tagawa A."/>
            <person name="Takahashi F."/>
            <person name="Takaku-Akahira S."/>
            <person name="Takeda Y."/>
            <person name="Tanaka T."/>
            <person name="Tomaru A."/>
            <person name="Toya T."/>
            <person name="Yasunishi A."/>
            <person name="Muramatsu M."/>
            <person name="Hayashizaki Y."/>
        </authorList>
    </citation>
    <scope>NUCLEOTIDE SEQUENCE</scope>
    <source>
        <strain evidence="2">C57BL/6J</strain>
    </source>
</reference>
<proteinExistence type="evidence at transcript level"/>
<feature type="compositionally biased region" description="Basic and acidic residues" evidence="1">
    <location>
        <begin position="108"/>
        <end position="117"/>
    </location>
</feature>
<dbReference type="MGI" id="MGI:1860763">
    <property type="gene designation" value="Eif3i"/>
</dbReference>
<reference evidence="2" key="5">
    <citation type="journal article" date="2002" name="Nature">
        <title>Analysis of the mouse transcriptome based on functional annotation of 60,770 full-length cDNAs.</title>
        <authorList>
            <consortium name="The FANTOM Consortium and the RIKEN Genome Exploration Research Group Phase I and II Team"/>
        </authorList>
    </citation>
    <scope>NUCLEOTIDE SEQUENCE</scope>
    <source>
        <strain evidence="2">C57BL/6J</strain>
    </source>
</reference>
<dbReference type="PeptideAtlas" id="Q8BTM6"/>
<reference evidence="2" key="8">
    <citation type="journal article" date="2005" name="Science">
        <title>Antisense Transcription in the Mammalian Transcriptome.</title>
        <authorList>
            <consortium name="RIKEN Genome Exploration Research Group and Genome Science Group (Genome Network Project Core Group) and the FANTOM Consortium"/>
        </authorList>
    </citation>
    <scope>NUCLEOTIDE SEQUENCE</scope>
    <source>
        <strain evidence="2">C57BL/6J</strain>
    </source>
</reference>
<sequence>MKPILLQGHERSITQIKYNREGDLLFTVAKDPVSDCVRAGGRGSGAGGPEGASSRRPDCGWTRFTACGREIFLISRENQPHTAVGWRQHSAREIWKGRVPSQGEENQETGREPRDRTGQNQVVCSIPLCFLWGLSFEAFALEAIN</sequence>
<evidence type="ECO:0008006" key="4">
    <source>
        <dbReference type="Google" id="ProtNLM"/>
    </source>
</evidence>
<name>Q8BTM6_MOUSE</name>
<feature type="region of interest" description="Disordered" evidence="1">
    <location>
        <begin position="94"/>
        <end position="117"/>
    </location>
</feature>